<dbReference type="PROSITE" id="PS51123">
    <property type="entry name" value="OMPA_2"/>
    <property type="match status" value="1"/>
</dbReference>
<sequence>MKSAFSITALAITLSAVSSISFAENISTTVFEDICSDKNTEVAFRIDVGQSTEVFFHKSQYVQLEAPMTTHPTTPLFIDALVNAGLNKECAELLVRETPRVSSHHNQLVAMVHFGFDKSSLTSTGKKILASVVDTIKRSQTALSIEGHTDSVGSHAYNLKLGLQRADSVKGYLTTSAGNTAALKTLSRGETAPIANNTTAAGKAQNRRVEVRSLIIPNGTTSK</sequence>
<dbReference type="InterPro" id="IPR006665">
    <property type="entry name" value="OmpA-like"/>
</dbReference>
<protein>
    <submittedName>
        <fullName evidence="7">OmpA family protein</fullName>
    </submittedName>
</protein>
<evidence type="ECO:0000256" key="2">
    <source>
        <dbReference type="ARBA" id="ARBA00023136"/>
    </source>
</evidence>
<evidence type="ECO:0000256" key="4">
    <source>
        <dbReference type="PROSITE-ProRule" id="PRU00473"/>
    </source>
</evidence>
<name>A0ABT5R2Z1_9GAMM</name>
<dbReference type="EMBL" id="JAJUBC010000019">
    <property type="protein sequence ID" value="MDD1794644.1"/>
    <property type="molecule type" value="Genomic_DNA"/>
</dbReference>
<evidence type="ECO:0000256" key="5">
    <source>
        <dbReference type="SAM" id="SignalP"/>
    </source>
</evidence>
<keyword evidence="5" id="KW-0732">Signal</keyword>
<dbReference type="Pfam" id="PF00691">
    <property type="entry name" value="OmpA"/>
    <property type="match status" value="1"/>
</dbReference>
<dbReference type="InterPro" id="IPR050330">
    <property type="entry name" value="Bact_OuterMem_StrucFunc"/>
</dbReference>
<feature type="domain" description="OmpA-like" evidence="6">
    <location>
        <begin position="101"/>
        <end position="217"/>
    </location>
</feature>
<keyword evidence="8" id="KW-1185">Reference proteome</keyword>
<dbReference type="PANTHER" id="PTHR30329">
    <property type="entry name" value="STATOR ELEMENT OF FLAGELLAR MOTOR COMPLEX"/>
    <property type="match status" value="1"/>
</dbReference>
<evidence type="ECO:0000259" key="6">
    <source>
        <dbReference type="PROSITE" id="PS51123"/>
    </source>
</evidence>
<organism evidence="7 8">
    <name type="scientific">Enterovibrio gelatinilyticus</name>
    <dbReference type="NCBI Taxonomy" id="2899819"/>
    <lineage>
        <taxon>Bacteria</taxon>
        <taxon>Pseudomonadati</taxon>
        <taxon>Pseudomonadota</taxon>
        <taxon>Gammaproteobacteria</taxon>
        <taxon>Vibrionales</taxon>
        <taxon>Vibrionaceae</taxon>
        <taxon>Enterovibrio</taxon>
    </lineage>
</organism>
<evidence type="ECO:0000256" key="3">
    <source>
        <dbReference type="ARBA" id="ARBA00023237"/>
    </source>
</evidence>
<dbReference type="CDD" id="cd07185">
    <property type="entry name" value="OmpA_C-like"/>
    <property type="match status" value="1"/>
</dbReference>
<reference evidence="7" key="1">
    <citation type="submission" date="2021-12" db="EMBL/GenBank/DDBJ databases">
        <title>Enterovibrio ZSDZ35 sp. nov. and Enterovibrio ZSDZ42 sp. nov., isolated from coastal seawater in Qingdao.</title>
        <authorList>
            <person name="Zhang P."/>
        </authorList>
    </citation>
    <scope>NUCLEOTIDE SEQUENCE</scope>
    <source>
        <strain evidence="7">ZSDZ42</strain>
    </source>
</reference>
<evidence type="ECO:0000313" key="7">
    <source>
        <dbReference type="EMBL" id="MDD1794644.1"/>
    </source>
</evidence>
<dbReference type="PRINTS" id="PR01021">
    <property type="entry name" value="OMPADOMAIN"/>
</dbReference>
<accession>A0ABT5R2Z1</accession>
<keyword evidence="2 4" id="KW-0472">Membrane</keyword>
<keyword evidence="3" id="KW-0998">Cell outer membrane</keyword>
<dbReference type="RefSeq" id="WP_274165470.1">
    <property type="nucleotide sequence ID" value="NZ_JAJUBC010000019.1"/>
</dbReference>
<dbReference type="Proteomes" id="UP001149400">
    <property type="component" value="Unassembled WGS sequence"/>
</dbReference>
<dbReference type="InterPro" id="IPR006664">
    <property type="entry name" value="OMP_bac"/>
</dbReference>
<dbReference type="InterPro" id="IPR036737">
    <property type="entry name" value="OmpA-like_sf"/>
</dbReference>
<gene>
    <name evidence="7" type="ORF">LRP50_16035</name>
</gene>
<dbReference type="Gene3D" id="3.30.1330.60">
    <property type="entry name" value="OmpA-like domain"/>
    <property type="match status" value="1"/>
</dbReference>
<dbReference type="SUPFAM" id="SSF103088">
    <property type="entry name" value="OmpA-like"/>
    <property type="match status" value="1"/>
</dbReference>
<feature type="chain" id="PRO_5046704661" evidence="5">
    <location>
        <begin position="24"/>
        <end position="223"/>
    </location>
</feature>
<comment type="subcellular location">
    <subcellularLocation>
        <location evidence="1">Cell outer membrane</location>
    </subcellularLocation>
</comment>
<evidence type="ECO:0000313" key="8">
    <source>
        <dbReference type="Proteomes" id="UP001149400"/>
    </source>
</evidence>
<comment type="caution">
    <text evidence="7">The sequence shown here is derived from an EMBL/GenBank/DDBJ whole genome shotgun (WGS) entry which is preliminary data.</text>
</comment>
<evidence type="ECO:0000256" key="1">
    <source>
        <dbReference type="ARBA" id="ARBA00004442"/>
    </source>
</evidence>
<proteinExistence type="predicted"/>
<dbReference type="PANTHER" id="PTHR30329:SF21">
    <property type="entry name" value="LIPOPROTEIN YIAD-RELATED"/>
    <property type="match status" value="1"/>
</dbReference>
<feature type="signal peptide" evidence="5">
    <location>
        <begin position="1"/>
        <end position="23"/>
    </location>
</feature>